<feature type="transmembrane region" description="Helical" evidence="2">
    <location>
        <begin position="213"/>
        <end position="239"/>
    </location>
</feature>
<dbReference type="Proteomes" id="UP000075806">
    <property type="component" value="Unassembled WGS sequence"/>
</dbReference>
<feature type="transmembrane region" description="Helical" evidence="2">
    <location>
        <begin position="128"/>
        <end position="148"/>
    </location>
</feature>
<evidence type="ECO:0000313" key="4">
    <source>
        <dbReference type="Proteomes" id="UP000075806"/>
    </source>
</evidence>
<comment type="caution">
    <text evidence="3">The sequence shown here is derived from an EMBL/GenBank/DDBJ whole genome shotgun (WGS) entry which is preliminary data.</text>
</comment>
<feature type="coiled-coil region" evidence="1">
    <location>
        <begin position="22"/>
        <end position="49"/>
    </location>
</feature>
<keyword evidence="2" id="KW-0472">Membrane</keyword>
<protein>
    <recommendedName>
        <fullName evidence="5">Beta-carotene 15,15'-monooxygenase</fullName>
    </recommendedName>
</protein>
<gene>
    <name evidence="3" type="ORF">AZF04_15030</name>
</gene>
<keyword evidence="1" id="KW-0175">Coiled coil</keyword>
<accession>A0A161Q9T6</accession>
<feature type="transmembrane region" description="Helical" evidence="2">
    <location>
        <begin position="260"/>
        <end position="282"/>
    </location>
</feature>
<feature type="transmembrane region" description="Helical" evidence="2">
    <location>
        <begin position="288"/>
        <end position="308"/>
    </location>
</feature>
<evidence type="ECO:0008006" key="5">
    <source>
        <dbReference type="Google" id="ProtNLM"/>
    </source>
</evidence>
<evidence type="ECO:0000256" key="2">
    <source>
        <dbReference type="SAM" id="Phobius"/>
    </source>
</evidence>
<evidence type="ECO:0000313" key="3">
    <source>
        <dbReference type="EMBL" id="KYG34139.1"/>
    </source>
</evidence>
<dbReference type="NCBIfam" id="NF038403">
    <property type="entry name" value="perm_prefix_1"/>
    <property type="match status" value="1"/>
</dbReference>
<sequence>MNTIISYLDNMFAPLPKSQEILQLKEDLLANMEEKYFELKREGKSENEAVGVVISEFGNIDEIIEEFDLGLNVQEKEALPLLEDAEVFAYIEDKKSFNKMIGLGVFLCIVGFALLVLMIQMVSGGSGIFLGLATFLVCIAVAVGLFIYNGMKLQKYKHIDEGSFEVSAQVKRIVQKSRDAFQPTFVMMLILGIALCILSPLTLLWTASIGIDFVMYGISLLLLMVAIAVFIFIYFGGLYETYKKLLQDYVVSVEEQKSESFNGAVAGIVMPLAVIIFLITGLVFHLWYINWLIFPIAALICGMFSAFYDFTLKS</sequence>
<dbReference type="OrthoDB" id="9815852at2"/>
<feature type="transmembrane region" description="Helical" evidence="2">
    <location>
        <begin position="100"/>
        <end position="122"/>
    </location>
</feature>
<dbReference type="STRING" id="519424.AZF04_15030"/>
<proteinExistence type="predicted"/>
<name>A0A161Q9T6_9BACI</name>
<keyword evidence="2" id="KW-1133">Transmembrane helix</keyword>
<evidence type="ECO:0000256" key="1">
    <source>
        <dbReference type="SAM" id="Coils"/>
    </source>
</evidence>
<dbReference type="RefSeq" id="WP_061947639.1">
    <property type="nucleotide sequence ID" value="NZ_LTAO01000003.1"/>
</dbReference>
<dbReference type="EMBL" id="LTAO01000003">
    <property type="protein sequence ID" value="KYG34139.1"/>
    <property type="molecule type" value="Genomic_DNA"/>
</dbReference>
<reference evidence="3" key="1">
    <citation type="submission" date="2016-02" db="EMBL/GenBank/DDBJ databases">
        <title>Genome sequence of Bacillus trypoxylicola KCTC 13244(T).</title>
        <authorList>
            <person name="Jeong H."/>
            <person name="Park S.-H."/>
            <person name="Choi S.-K."/>
        </authorList>
    </citation>
    <scope>NUCLEOTIDE SEQUENCE [LARGE SCALE GENOMIC DNA]</scope>
    <source>
        <strain evidence="3">KCTC 13244</strain>
    </source>
</reference>
<feature type="transmembrane region" description="Helical" evidence="2">
    <location>
        <begin position="185"/>
        <end position="207"/>
    </location>
</feature>
<dbReference type="InterPro" id="IPR047928">
    <property type="entry name" value="Perm_prefix_1"/>
</dbReference>
<organism evidence="3 4">
    <name type="scientific">Alkalihalobacillus trypoxylicola</name>
    <dbReference type="NCBI Taxonomy" id="519424"/>
    <lineage>
        <taxon>Bacteria</taxon>
        <taxon>Bacillati</taxon>
        <taxon>Bacillota</taxon>
        <taxon>Bacilli</taxon>
        <taxon>Bacillales</taxon>
        <taxon>Bacillaceae</taxon>
        <taxon>Alkalihalobacillus</taxon>
    </lineage>
</organism>
<keyword evidence="2" id="KW-0812">Transmembrane</keyword>
<dbReference type="AlphaFoldDB" id="A0A161Q9T6"/>
<keyword evidence="4" id="KW-1185">Reference proteome</keyword>